<dbReference type="InterPro" id="IPR046291">
    <property type="entry name" value="DUF6328"/>
</dbReference>
<protein>
    <recommendedName>
        <fullName evidence="4">Sodium:proton antiporter</fullName>
    </recommendedName>
</protein>
<keyword evidence="3" id="KW-1185">Reference proteome</keyword>
<dbReference type="STRING" id="156980.SAMN04489745_2685"/>
<evidence type="ECO:0000313" key="3">
    <source>
        <dbReference type="Proteomes" id="UP000182652"/>
    </source>
</evidence>
<reference evidence="2 3" key="1">
    <citation type="submission" date="2016-10" db="EMBL/GenBank/DDBJ databases">
        <authorList>
            <person name="de Groot N.N."/>
        </authorList>
    </citation>
    <scope>NUCLEOTIDE SEQUENCE [LARGE SCALE GENOMIC DNA]</scope>
    <source>
        <strain evidence="2 3">DSM 10495</strain>
    </source>
</reference>
<feature type="transmembrane region" description="Helical" evidence="1">
    <location>
        <begin position="103"/>
        <end position="125"/>
    </location>
</feature>
<dbReference type="SUPFAM" id="SSF103473">
    <property type="entry name" value="MFS general substrate transporter"/>
    <property type="match status" value="1"/>
</dbReference>
<gene>
    <name evidence="2" type="ORF">SAMN04489745_2685</name>
</gene>
<evidence type="ECO:0000256" key="1">
    <source>
        <dbReference type="SAM" id="Phobius"/>
    </source>
</evidence>
<dbReference type="AlphaFoldDB" id="A0A1H4RXR8"/>
<accession>A0A1H4RXR8</accession>
<name>A0A1H4RXR8_9MICC</name>
<dbReference type="EMBL" id="FNSN01000003">
    <property type="protein sequence ID" value="SEC36692.1"/>
    <property type="molecule type" value="Genomic_DNA"/>
</dbReference>
<sequence length="173" mass="18989">MEDSDDDYQRRESETHRLDRHWNELLQELRVTQTAAQIIGGFLFTLPFQQRFASLDTWDKALYLGLVLLAAATTIITLLPVAVHRRVFRRHQRGSLVGLADRASKTVLVLLPLLVAGTLTFTVDVVAGRTAATLCAVAALGVLALLFVTVAFIGPRVHAAVDDVEEGEGENGR</sequence>
<evidence type="ECO:0008006" key="4">
    <source>
        <dbReference type="Google" id="ProtNLM"/>
    </source>
</evidence>
<dbReference type="RefSeq" id="WP_074784306.1">
    <property type="nucleotide sequence ID" value="NZ_FNSN01000003.1"/>
</dbReference>
<dbReference type="Pfam" id="PF19853">
    <property type="entry name" value="DUF6328"/>
    <property type="match status" value="1"/>
</dbReference>
<keyword evidence="1" id="KW-0472">Membrane</keyword>
<dbReference type="InterPro" id="IPR036259">
    <property type="entry name" value="MFS_trans_sf"/>
</dbReference>
<organism evidence="2 3">
    <name type="scientific">Arthrobacter woluwensis</name>
    <dbReference type="NCBI Taxonomy" id="156980"/>
    <lineage>
        <taxon>Bacteria</taxon>
        <taxon>Bacillati</taxon>
        <taxon>Actinomycetota</taxon>
        <taxon>Actinomycetes</taxon>
        <taxon>Micrococcales</taxon>
        <taxon>Micrococcaceae</taxon>
        <taxon>Arthrobacter</taxon>
    </lineage>
</organism>
<keyword evidence="1" id="KW-0812">Transmembrane</keyword>
<keyword evidence="1" id="KW-1133">Transmembrane helix</keyword>
<dbReference type="Proteomes" id="UP000182652">
    <property type="component" value="Unassembled WGS sequence"/>
</dbReference>
<feature type="transmembrane region" description="Helical" evidence="1">
    <location>
        <begin position="131"/>
        <end position="153"/>
    </location>
</feature>
<proteinExistence type="predicted"/>
<feature type="transmembrane region" description="Helical" evidence="1">
    <location>
        <begin position="61"/>
        <end position="83"/>
    </location>
</feature>
<evidence type="ECO:0000313" key="2">
    <source>
        <dbReference type="EMBL" id="SEC36692.1"/>
    </source>
</evidence>